<gene>
    <name evidence="8" type="primary">VENTX</name>
</gene>
<dbReference type="RefSeq" id="XP_003419745.1">
    <property type="nucleotide sequence ID" value="XM_003419697.1"/>
</dbReference>
<dbReference type="GO" id="GO:1990837">
    <property type="term" value="F:sequence-specific double-stranded DNA binding"/>
    <property type="evidence" value="ECO:0007669"/>
    <property type="project" value="Ensembl"/>
</dbReference>
<keyword evidence="3 5" id="KW-0371">Homeobox</keyword>
<dbReference type="InterPro" id="IPR017970">
    <property type="entry name" value="Homeobox_CS"/>
</dbReference>
<reference evidence="8 9" key="1">
    <citation type="submission" date="2009-06" db="EMBL/GenBank/DDBJ databases">
        <title>The Genome Sequence of Loxodonta africana (African elephant).</title>
        <authorList>
            <person name="Di Palma F."/>
            <person name="Heiman D."/>
            <person name="Young S."/>
            <person name="Johnson J."/>
            <person name="Lander E.S."/>
            <person name="Lindblad-Toh K."/>
        </authorList>
    </citation>
    <scope>NUCLEOTIDE SEQUENCE [LARGE SCALE GENOMIC DNA]</scope>
    <source>
        <strain evidence="8 9">Isolate ISIS603380</strain>
    </source>
</reference>
<evidence type="ECO:0000256" key="2">
    <source>
        <dbReference type="ARBA" id="ARBA00023125"/>
    </source>
</evidence>
<organism evidence="8 9">
    <name type="scientific">Loxodonta africana</name>
    <name type="common">African elephant</name>
    <dbReference type="NCBI Taxonomy" id="9785"/>
    <lineage>
        <taxon>Eukaryota</taxon>
        <taxon>Metazoa</taxon>
        <taxon>Chordata</taxon>
        <taxon>Craniata</taxon>
        <taxon>Vertebrata</taxon>
        <taxon>Euteleostomi</taxon>
        <taxon>Mammalia</taxon>
        <taxon>Eutheria</taxon>
        <taxon>Afrotheria</taxon>
        <taxon>Proboscidea</taxon>
        <taxon>Elephantidae</taxon>
        <taxon>Loxodonta</taxon>
    </lineage>
</organism>
<accession>G3TFA1</accession>
<name>G3TFA1_LOXAF</name>
<dbReference type="InterPro" id="IPR001356">
    <property type="entry name" value="HD"/>
</dbReference>
<dbReference type="eggNOG" id="KOG0488">
    <property type="taxonomic scope" value="Eukaryota"/>
</dbReference>
<comment type="subcellular location">
    <subcellularLocation>
        <location evidence="1 5 6">Nucleus</location>
    </subcellularLocation>
</comment>
<evidence type="ECO:0000256" key="5">
    <source>
        <dbReference type="PROSITE-ProRule" id="PRU00108"/>
    </source>
</evidence>
<dbReference type="OrthoDB" id="6159439at2759"/>
<dbReference type="FunCoup" id="G3TFA1">
    <property type="interactions" value="202"/>
</dbReference>
<dbReference type="PANTHER" id="PTHR24333:SF5">
    <property type="entry name" value="VENT HOMEOBOX"/>
    <property type="match status" value="1"/>
</dbReference>
<dbReference type="Proteomes" id="UP000007646">
    <property type="component" value="Unassembled WGS sequence"/>
</dbReference>
<dbReference type="InterPro" id="IPR050848">
    <property type="entry name" value="Homeobox_TF"/>
</dbReference>
<dbReference type="SUPFAM" id="SSF46689">
    <property type="entry name" value="Homeodomain-like"/>
    <property type="match status" value="1"/>
</dbReference>
<dbReference type="InterPro" id="IPR009057">
    <property type="entry name" value="Homeodomain-like_sf"/>
</dbReference>
<keyword evidence="9" id="KW-1185">Reference proteome</keyword>
<dbReference type="GO" id="GO:0005634">
    <property type="term" value="C:nucleus"/>
    <property type="evidence" value="ECO:0007669"/>
    <property type="project" value="UniProtKB-SubCell"/>
</dbReference>
<dbReference type="Ensembl" id="ENSLAFT00000015502.3">
    <property type="protein sequence ID" value="ENSLAFP00000012989.3"/>
    <property type="gene ID" value="ENSLAFG00000015505.3"/>
</dbReference>
<proteinExistence type="predicted"/>
<feature type="DNA-binding region" description="Homeobox" evidence="5">
    <location>
        <begin position="90"/>
        <end position="149"/>
    </location>
</feature>
<evidence type="ECO:0000256" key="4">
    <source>
        <dbReference type="ARBA" id="ARBA00023242"/>
    </source>
</evidence>
<dbReference type="OMA" id="FQHHQYL"/>
<evidence type="ECO:0000256" key="1">
    <source>
        <dbReference type="ARBA" id="ARBA00004123"/>
    </source>
</evidence>
<dbReference type="AlphaFoldDB" id="G3TFA1"/>
<dbReference type="GeneID" id="100669508"/>
<evidence type="ECO:0000313" key="9">
    <source>
        <dbReference type="Proteomes" id="UP000007646"/>
    </source>
</evidence>
<keyword evidence="2 5" id="KW-0238">DNA-binding</keyword>
<reference evidence="8" key="2">
    <citation type="submission" date="2025-08" db="UniProtKB">
        <authorList>
            <consortium name="Ensembl"/>
        </authorList>
    </citation>
    <scope>IDENTIFICATION</scope>
    <source>
        <strain evidence="8">Isolate ISIS603380</strain>
    </source>
</reference>
<reference evidence="8" key="3">
    <citation type="submission" date="2025-09" db="UniProtKB">
        <authorList>
            <consortium name="Ensembl"/>
        </authorList>
    </citation>
    <scope>IDENTIFICATION</scope>
    <source>
        <strain evidence="8">Isolate ISIS603380</strain>
    </source>
</reference>
<dbReference type="HOGENOM" id="CLU_093885_0_0_1"/>
<evidence type="ECO:0000259" key="7">
    <source>
        <dbReference type="PROSITE" id="PS50071"/>
    </source>
</evidence>
<sequence>MPPSSDLHQGHKPHSSFFSVDWLAQSSHSGPICTSRPSEISWRGLTAPVWVPSRGEPPQNMAIDGAKTPDLRVRGTPVAGLNKEPDPLRAPRVRTAFTTAQISTLESAFKLHQYLGPQERKKLAKEMHLTEVQIKTWFQNRRMKHKRQLQDSQLSVPFSGPLYGPLAIHPPSPVLGSGLQLFYRGAPLPAAPAVLLPLGSFWGPCPVEQVLMASAWNPCSRQSQTHHLPEPGGQARLLAQASSRGSWGLCDLPETEDAF</sequence>
<dbReference type="GeneTree" id="ENSGT00940000163757"/>
<feature type="domain" description="Homeobox" evidence="7">
    <location>
        <begin position="88"/>
        <end position="148"/>
    </location>
</feature>
<dbReference type="Gene3D" id="1.10.10.60">
    <property type="entry name" value="Homeodomain-like"/>
    <property type="match status" value="1"/>
</dbReference>
<dbReference type="PROSITE" id="PS50071">
    <property type="entry name" value="HOMEOBOX_2"/>
    <property type="match status" value="1"/>
</dbReference>
<protein>
    <submittedName>
        <fullName evidence="8">VENT homeobox</fullName>
    </submittedName>
</protein>
<dbReference type="PROSITE" id="PS00027">
    <property type="entry name" value="HOMEOBOX_1"/>
    <property type="match status" value="1"/>
</dbReference>
<evidence type="ECO:0000256" key="6">
    <source>
        <dbReference type="RuleBase" id="RU000682"/>
    </source>
</evidence>
<dbReference type="CDD" id="cd00086">
    <property type="entry name" value="homeodomain"/>
    <property type="match status" value="1"/>
</dbReference>
<dbReference type="Pfam" id="PF00046">
    <property type="entry name" value="Homeodomain"/>
    <property type="match status" value="1"/>
</dbReference>
<dbReference type="GO" id="GO:0001228">
    <property type="term" value="F:DNA-binding transcription activator activity, RNA polymerase II-specific"/>
    <property type="evidence" value="ECO:0007669"/>
    <property type="project" value="Ensembl"/>
</dbReference>
<dbReference type="KEGG" id="lav:100669508"/>
<evidence type="ECO:0000256" key="3">
    <source>
        <dbReference type="ARBA" id="ARBA00023155"/>
    </source>
</evidence>
<keyword evidence="4 5" id="KW-0539">Nucleus</keyword>
<dbReference type="CTD" id="27287"/>
<dbReference type="InParanoid" id="G3TFA1"/>
<dbReference type="SMART" id="SM00389">
    <property type="entry name" value="HOX"/>
    <property type="match status" value="1"/>
</dbReference>
<dbReference type="PANTHER" id="PTHR24333">
    <property type="entry name" value="HOMEO BOX HB9 LIKE A-RELATED"/>
    <property type="match status" value="1"/>
</dbReference>
<evidence type="ECO:0000313" key="8">
    <source>
        <dbReference type="Ensembl" id="ENSLAFP00000012989.3"/>
    </source>
</evidence>